<protein>
    <recommendedName>
        <fullName evidence="1">Heterokaryon incompatibility domain-containing protein</fullName>
    </recommendedName>
</protein>
<dbReference type="InterPro" id="IPR010730">
    <property type="entry name" value="HET"/>
</dbReference>
<dbReference type="InterPro" id="IPR052895">
    <property type="entry name" value="HetReg/Transcr_Mod"/>
</dbReference>
<dbReference type="PANTHER" id="PTHR24148">
    <property type="entry name" value="ANKYRIN REPEAT DOMAIN-CONTAINING PROTEIN 39 HOMOLOG-RELATED"/>
    <property type="match status" value="1"/>
</dbReference>
<reference evidence="2" key="1">
    <citation type="submission" date="2021-03" db="EMBL/GenBank/DDBJ databases">
        <title>Comparative genomics and phylogenomic investigation of the class Geoglossomycetes provide insights into ecological specialization and systematics.</title>
        <authorList>
            <person name="Melie T."/>
            <person name="Pirro S."/>
            <person name="Miller A.N."/>
            <person name="Quandt A."/>
        </authorList>
    </citation>
    <scope>NUCLEOTIDE SEQUENCE</scope>
    <source>
        <strain evidence="2">CAQ_001_2017</strain>
    </source>
</reference>
<dbReference type="EMBL" id="JAGHQM010001229">
    <property type="protein sequence ID" value="KAH0556093.1"/>
    <property type="molecule type" value="Genomic_DNA"/>
</dbReference>
<comment type="caution">
    <text evidence="2">The sequence shown here is derived from an EMBL/GenBank/DDBJ whole genome shotgun (WGS) entry which is preliminary data.</text>
</comment>
<gene>
    <name evidence="2" type="ORF">GP486_005969</name>
</gene>
<proteinExistence type="predicted"/>
<evidence type="ECO:0000259" key="1">
    <source>
        <dbReference type="Pfam" id="PF06985"/>
    </source>
</evidence>
<keyword evidence="3" id="KW-1185">Reference proteome</keyword>
<feature type="domain" description="Heterokaryon incompatibility" evidence="1">
    <location>
        <begin position="54"/>
        <end position="254"/>
    </location>
</feature>
<dbReference type="Pfam" id="PF26639">
    <property type="entry name" value="Het-6_barrel"/>
    <property type="match status" value="1"/>
</dbReference>
<dbReference type="Pfam" id="PF06985">
    <property type="entry name" value="HET"/>
    <property type="match status" value="1"/>
</dbReference>
<organism evidence="2 3">
    <name type="scientific">Trichoglossum hirsutum</name>
    <dbReference type="NCBI Taxonomy" id="265104"/>
    <lineage>
        <taxon>Eukaryota</taxon>
        <taxon>Fungi</taxon>
        <taxon>Dikarya</taxon>
        <taxon>Ascomycota</taxon>
        <taxon>Pezizomycotina</taxon>
        <taxon>Geoglossomycetes</taxon>
        <taxon>Geoglossales</taxon>
        <taxon>Geoglossaceae</taxon>
        <taxon>Trichoglossum</taxon>
    </lineage>
</organism>
<dbReference type="PANTHER" id="PTHR24148:SF73">
    <property type="entry name" value="HET DOMAIN PROTEIN (AFU_ORTHOLOGUE AFUA_8G01020)"/>
    <property type="match status" value="1"/>
</dbReference>
<dbReference type="Proteomes" id="UP000750711">
    <property type="component" value="Unassembled WGS sequence"/>
</dbReference>
<sequence>MSLKSNRGLTPYPYTNLPTPTSIRILKVLPREQNWKGRISITLEVVNLKDNPQYTALSYTWGNPCTVFTETEDDEIPSAETAAQASIDIICNGYYIKVTKNCHEFLKVVQRVGKLVTTSQYARWLHGRREADNLVPDDMKYFWIDAICINQVSIPERSAQVSIMRDIYDKAGLVLIWLGSKDVFSDEAIDVLETIANVNSSKLTLADPLALGETFLNVKFYDCLDIPIIHARQWQSVFAFLERSWFVRGWVIQEISLARRAMVLCGTRCFSVRILLIATSALDSLGIMSSLAFMNQEGYARAKAGAFVDADDFNNELQYDTFSTFPGLAGKGGSLSRPSYEATSSQDTNRNMINMSDRRKLILTTHPRSTAGQLPFLMGLWQRFSDPSLLQPRTPRQRAESVSMPLQFLLYLCDNALFSRLDDKVYAFIGIAAESCWASFPIDYARPVAETYTLVTRQMMRVSRSVRVLSLCPDQCRRKLTDLPSWVPDFSIERVRHALDNGFDQSMGTFSPLCFDASRGLEWHEDISEHLCPLLSVEAIYCATVSARATIKPSLYGEAKRELFFELLEYGKTTQCTIEELVKAIAAFDAVCVASDPNYPSLETVIEIFKTHAEQLIFGSHINMVTSGNNLPAGLDEFTLADEAFGKRFALYSGFTQPIYLTAKMMEIHVRTRDRLLAGVQSDREEVQSQKTSSNERWASDDFEIISSIFEKPPGAYTSAQLDASSRLLSAAFRDTTLFQMEKRQYGRVRIGRGPLSVLKGDEVWILAGGRVPYILRPLGNDKYEFIGEAYLEDVMYGEAVGSGSSQPQIITLE</sequence>
<evidence type="ECO:0000313" key="2">
    <source>
        <dbReference type="EMBL" id="KAH0556093.1"/>
    </source>
</evidence>
<evidence type="ECO:0000313" key="3">
    <source>
        <dbReference type="Proteomes" id="UP000750711"/>
    </source>
</evidence>
<name>A0A9P8L888_9PEZI</name>
<dbReference type="AlphaFoldDB" id="A0A9P8L888"/>
<accession>A0A9P8L888</accession>